<dbReference type="Proteomes" id="UP001148838">
    <property type="component" value="Unassembled WGS sequence"/>
</dbReference>
<protein>
    <recommendedName>
        <fullName evidence="1">Transposable element P transposase-like RNase H domain-containing protein</fullName>
    </recommendedName>
</protein>
<feature type="domain" description="Transposable element P transposase-like RNase H" evidence="1">
    <location>
        <begin position="8"/>
        <end position="59"/>
    </location>
</feature>
<comment type="caution">
    <text evidence="2">The sequence shown here is derived from an EMBL/GenBank/DDBJ whole genome shotgun (WGS) entry which is preliminary data.</text>
</comment>
<evidence type="ECO:0000313" key="3">
    <source>
        <dbReference type="Proteomes" id="UP001148838"/>
    </source>
</evidence>
<dbReference type="EMBL" id="JAJSOF020000037">
    <property type="protein sequence ID" value="KAJ4428479.1"/>
    <property type="molecule type" value="Genomic_DNA"/>
</dbReference>
<reference evidence="2 3" key="1">
    <citation type="journal article" date="2022" name="Allergy">
        <title>Genome assembly and annotation of Periplaneta americana reveal a comprehensive cockroach allergen profile.</title>
        <authorList>
            <person name="Wang L."/>
            <person name="Xiong Q."/>
            <person name="Saelim N."/>
            <person name="Wang L."/>
            <person name="Nong W."/>
            <person name="Wan A.T."/>
            <person name="Shi M."/>
            <person name="Liu X."/>
            <person name="Cao Q."/>
            <person name="Hui J.H.L."/>
            <person name="Sookrung N."/>
            <person name="Leung T.F."/>
            <person name="Tungtrongchitr A."/>
            <person name="Tsui S.K.W."/>
        </authorList>
    </citation>
    <scope>NUCLEOTIDE SEQUENCE [LARGE SCALE GENOMIC DNA]</scope>
    <source>
        <strain evidence="2">PWHHKU_190912</strain>
    </source>
</reference>
<gene>
    <name evidence="2" type="ORF">ANN_24516</name>
</gene>
<evidence type="ECO:0000313" key="2">
    <source>
        <dbReference type="EMBL" id="KAJ4428479.1"/>
    </source>
</evidence>
<organism evidence="2 3">
    <name type="scientific">Periplaneta americana</name>
    <name type="common">American cockroach</name>
    <name type="synonym">Blatta americana</name>
    <dbReference type="NCBI Taxonomy" id="6978"/>
    <lineage>
        <taxon>Eukaryota</taxon>
        <taxon>Metazoa</taxon>
        <taxon>Ecdysozoa</taxon>
        <taxon>Arthropoda</taxon>
        <taxon>Hexapoda</taxon>
        <taxon>Insecta</taxon>
        <taxon>Pterygota</taxon>
        <taxon>Neoptera</taxon>
        <taxon>Polyneoptera</taxon>
        <taxon>Dictyoptera</taxon>
        <taxon>Blattodea</taxon>
        <taxon>Blattoidea</taxon>
        <taxon>Blattidae</taxon>
        <taxon>Blattinae</taxon>
        <taxon>Periplaneta</taxon>
    </lineage>
</organism>
<keyword evidence="3" id="KW-1185">Reference proteome</keyword>
<evidence type="ECO:0000259" key="1">
    <source>
        <dbReference type="Pfam" id="PF21787"/>
    </source>
</evidence>
<accession>A0ABQ8S3M1</accession>
<proteinExistence type="predicted"/>
<sequence length="194" mass="22763">MASGEVQADEMAIRKHIEWDGHKFKGYTDYGTGVDDDDDDDDDDDELPIVTEAWVFMSTRVSGIYVKKRKNGNSSRHHVLFIYRVKDSHGQLNRVCSKSFVMFSEFRKDAFPLLEEIGRGKHGNYKHKTSDSEEKSVSEHIKKFPLYASHYCRNKLQKKYIKAVKSVAEMYRLYKEEREALNLKCELRYLQNHI</sequence>
<name>A0ABQ8S3M1_PERAM</name>
<dbReference type="Pfam" id="PF21787">
    <property type="entry name" value="TNP-like_RNaseH_N"/>
    <property type="match status" value="1"/>
</dbReference>
<dbReference type="InterPro" id="IPR048365">
    <property type="entry name" value="TNP-like_RNaseH_N"/>
</dbReference>